<dbReference type="eggNOG" id="COG0297">
    <property type="taxonomic scope" value="Bacteria"/>
</dbReference>
<evidence type="ECO:0000313" key="3">
    <source>
        <dbReference type="EMBL" id="KGN75002.1"/>
    </source>
</evidence>
<gene>
    <name evidence="3" type="ORF">HQ47_03585</name>
</gene>
<dbReference type="InterPro" id="IPR008631">
    <property type="entry name" value="Glycogen_synth"/>
</dbReference>
<accession>A0A0A2EBI7</accession>
<organism evidence="3 4">
    <name type="scientific">Porphyromonas macacae</name>
    <dbReference type="NCBI Taxonomy" id="28115"/>
    <lineage>
        <taxon>Bacteria</taxon>
        <taxon>Pseudomonadati</taxon>
        <taxon>Bacteroidota</taxon>
        <taxon>Bacteroidia</taxon>
        <taxon>Bacteroidales</taxon>
        <taxon>Porphyromonadaceae</taxon>
        <taxon>Porphyromonas</taxon>
    </lineage>
</organism>
<dbReference type="OrthoDB" id="907602at2"/>
<sequence>MILETSWEVCNKIGGIYTVLSTRARQMTEIHGEKVIFLGPYHTDEDSLPDDFIPECPTMLKEWMGKKACTLKTPVIAGRWDVPGKPAAILIDFKPIWEDKASIYFQIWEKYGIQPEKGYGDYDETSLFSVAAARVMHSLYNYLHQSYPEKWIAIFNEWQTAMGLLYTKKHCPYLGTMFITHATTVGRSIAGNGKALYAYMDKYNGDQMAQELNVEAKHAVEKKAAHEADCFSSVSDLTAIECEQLLDKIPDVITPNGFEPDFVPQGADYTKKRNLARKNLLDVTNRLTGCKIDEKNAFFIALGGRYEYRNKGIDVYLDALNRYKEKYDGEKQVIAFVLVPGWVAEPRADLKYLITNKRRPYAEPLQYPVLTHWLHEMDKDKVINQLSRLGINNLSENKLKVFFVPCYLNGQDGIFNETYYDLLIGADLTVFPSYYEPWGYTPLESIAFGIPTITTNLSGFGLWAIKEKETHAEKALTNAVQVVERKDFEESLSVETIADHIHNYVSGIYGTPQKLREESQRFAGCAEWKKFYTHYQKAYDLINNRRNERKNEGIK</sequence>
<proteinExistence type="predicted"/>
<comment type="caution">
    <text evidence="3">The sequence shown here is derived from an EMBL/GenBank/DDBJ whole genome shotgun (WGS) entry which is preliminary data.</text>
</comment>
<dbReference type="Proteomes" id="UP000030103">
    <property type="component" value="Unassembled WGS sequence"/>
</dbReference>
<dbReference type="RefSeq" id="WP_036873331.1">
    <property type="nucleotide sequence ID" value="NZ_JASBZX010000010.1"/>
</dbReference>
<dbReference type="AlphaFoldDB" id="A0A0A2EBI7"/>
<evidence type="ECO:0000256" key="1">
    <source>
        <dbReference type="ARBA" id="ARBA00022676"/>
    </source>
</evidence>
<name>A0A0A2EBI7_9PORP</name>
<dbReference type="STRING" id="28115.HQ47_03585"/>
<evidence type="ECO:0000256" key="2">
    <source>
        <dbReference type="ARBA" id="ARBA00022679"/>
    </source>
</evidence>
<keyword evidence="1" id="KW-0328">Glycosyltransferase</keyword>
<dbReference type="PANTHER" id="PTHR10176">
    <property type="entry name" value="GLYCOGEN SYNTHASE"/>
    <property type="match status" value="1"/>
</dbReference>
<dbReference type="GO" id="GO:0005737">
    <property type="term" value="C:cytoplasm"/>
    <property type="evidence" value="ECO:0007669"/>
    <property type="project" value="TreeGrafter"/>
</dbReference>
<keyword evidence="4" id="KW-1185">Reference proteome</keyword>
<dbReference type="PANTHER" id="PTHR10176:SF3">
    <property type="entry name" value="GLYCOGEN [STARCH] SYNTHASE"/>
    <property type="match status" value="1"/>
</dbReference>
<dbReference type="EMBL" id="JRFA01000009">
    <property type="protein sequence ID" value="KGN75002.1"/>
    <property type="molecule type" value="Genomic_DNA"/>
</dbReference>
<protein>
    <submittedName>
        <fullName evidence="3">Glycosyl transferase</fullName>
    </submittedName>
</protein>
<dbReference type="Gene3D" id="3.40.50.2000">
    <property type="entry name" value="Glycogen Phosphorylase B"/>
    <property type="match status" value="2"/>
</dbReference>
<keyword evidence="2 3" id="KW-0808">Transferase</keyword>
<dbReference type="GO" id="GO:0004373">
    <property type="term" value="F:alpha-1,4-glucan glucosyltransferase (UDP-glucose donor) activity"/>
    <property type="evidence" value="ECO:0007669"/>
    <property type="project" value="InterPro"/>
</dbReference>
<dbReference type="Pfam" id="PF05693">
    <property type="entry name" value="Glycogen_syn"/>
    <property type="match status" value="2"/>
</dbReference>
<dbReference type="SUPFAM" id="SSF53756">
    <property type="entry name" value="UDP-Glycosyltransferase/glycogen phosphorylase"/>
    <property type="match status" value="1"/>
</dbReference>
<evidence type="ECO:0000313" key="4">
    <source>
        <dbReference type="Proteomes" id="UP000030103"/>
    </source>
</evidence>
<dbReference type="GO" id="GO:0005978">
    <property type="term" value="P:glycogen biosynthetic process"/>
    <property type="evidence" value="ECO:0007669"/>
    <property type="project" value="InterPro"/>
</dbReference>
<reference evidence="3 4" key="1">
    <citation type="submission" date="2014-09" db="EMBL/GenBank/DDBJ databases">
        <title>Draft Genome Sequence of Porphyromonas macacae COT-192_OH2859.</title>
        <authorList>
            <person name="Wallis C."/>
            <person name="Deusch O."/>
            <person name="O'Flynn C."/>
            <person name="Davis I."/>
            <person name="Horsfall A."/>
            <person name="Kirkwood N."/>
            <person name="Harris S."/>
            <person name="Eisen J.A."/>
            <person name="Coil D.A."/>
            <person name="Darling A.E."/>
            <person name="Jospin G."/>
            <person name="Alexiev A."/>
        </authorList>
    </citation>
    <scope>NUCLEOTIDE SEQUENCE [LARGE SCALE GENOMIC DNA]</scope>
    <source>
        <strain evidence="4">COT-192 OH2859</strain>
    </source>
</reference>